<evidence type="ECO:0000313" key="9">
    <source>
        <dbReference type="EMBL" id="MCM2534094.1"/>
    </source>
</evidence>
<evidence type="ECO:0000313" key="10">
    <source>
        <dbReference type="Proteomes" id="UP001523262"/>
    </source>
</evidence>
<feature type="transmembrane region" description="Helical" evidence="7">
    <location>
        <begin position="185"/>
        <end position="210"/>
    </location>
</feature>
<feature type="transmembrane region" description="Helical" evidence="7">
    <location>
        <begin position="110"/>
        <end position="132"/>
    </location>
</feature>
<evidence type="ECO:0000256" key="7">
    <source>
        <dbReference type="RuleBase" id="RU363032"/>
    </source>
</evidence>
<evidence type="ECO:0000256" key="5">
    <source>
        <dbReference type="ARBA" id="ARBA00022989"/>
    </source>
</evidence>
<accession>A0ABT0WDH2</accession>
<protein>
    <submittedName>
        <fullName evidence="9">Carbohydrate ABC transporter permease</fullName>
    </submittedName>
</protein>
<evidence type="ECO:0000256" key="1">
    <source>
        <dbReference type="ARBA" id="ARBA00004651"/>
    </source>
</evidence>
<evidence type="ECO:0000256" key="6">
    <source>
        <dbReference type="ARBA" id="ARBA00023136"/>
    </source>
</evidence>
<evidence type="ECO:0000256" key="2">
    <source>
        <dbReference type="ARBA" id="ARBA00022448"/>
    </source>
</evidence>
<feature type="domain" description="ABC transmembrane type-1" evidence="8">
    <location>
        <begin position="73"/>
        <end position="265"/>
    </location>
</feature>
<dbReference type="InterPro" id="IPR000515">
    <property type="entry name" value="MetI-like"/>
</dbReference>
<feature type="transmembrane region" description="Helical" evidence="7">
    <location>
        <begin position="72"/>
        <end position="98"/>
    </location>
</feature>
<feature type="transmembrane region" description="Helical" evidence="7">
    <location>
        <begin position="144"/>
        <end position="164"/>
    </location>
</feature>
<feature type="transmembrane region" description="Helical" evidence="7">
    <location>
        <begin position="12"/>
        <end position="31"/>
    </location>
</feature>
<evidence type="ECO:0000259" key="8">
    <source>
        <dbReference type="PROSITE" id="PS50928"/>
    </source>
</evidence>
<comment type="subcellular location">
    <subcellularLocation>
        <location evidence="1 7">Cell membrane</location>
        <topology evidence="1 7">Multi-pass membrane protein</topology>
    </subcellularLocation>
</comment>
<proteinExistence type="inferred from homology"/>
<dbReference type="Pfam" id="PF00528">
    <property type="entry name" value="BPD_transp_1"/>
    <property type="match status" value="1"/>
</dbReference>
<dbReference type="PROSITE" id="PS50928">
    <property type="entry name" value="ABC_TM1"/>
    <property type="match status" value="1"/>
</dbReference>
<dbReference type="Proteomes" id="UP001523262">
    <property type="component" value="Unassembled WGS sequence"/>
</dbReference>
<comment type="similarity">
    <text evidence="7">Belongs to the binding-protein-dependent transport system permease family.</text>
</comment>
<dbReference type="CDD" id="cd06261">
    <property type="entry name" value="TM_PBP2"/>
    <property type="match status" value="1"/>
</dbReference>
<sequence>MTKRLIPNTIFHLFAIAFGLFMMYPIIWTLISSLKPESEIFKQAASLIPSSFQWHNYPDGWKGFGGTSFGKFFLNSFIISTLSMIGSMFTSSLVSFGFARLKFSFQKPLFACLMVTMMLPVQVTMIPQYILFHKLGWINTFLPLIVPQFIGGNAFFVFLMMQFIRGIPKELDEAALIDGCSTYRTFWNIILPICKPALITVSIFSFIWTWDDFLGPLIYLNQPSTFTISLGLRMFSDPSSFTNWGNLFAMSTLSLLPLFIMFIIFQRYIVDGIATQGLK</sequence>
<dbReference type="EMBL" id="JAMQCR010000001">
    <property type="protein sequence ID" value="MCM2534094.1"/>
    <property type="molecule type" value="Genomic_DNA"/>
</dbReference>
<evidence type="ECO:0000256" key="4">
    <source>
        <dbReference type="ARBA" id="ARBA00022692"/>
    </source>
</evidence>
<dbReference type="Gene3D" id="1.10.3720.10">
    <property type="entry name" value="MetI-like"/>
    <property type="match status" value="1"/>
</dbReference>
<dbReference type="PANTHER" id="PTHR43744:SF6">
    <property type="entry name" value="ABC TRANSPORTER PERMEASE PROTEIN YESQ-RELATED"/>
    <property type="match status" value="1"/>
</dbReference>
<dbReference type="PANTHER" id="PTHR43744">
    <property type="entry name" value="ABC TRANSPORTER PERMEASE PROTEIN MG189-RELATED-RELATED"/>
    <property type="match status" value="1"/>
</dbReference>
<feature type="transmembrane region" description="Helical" evidence="7">
    <location>
        <begin position="244"/>
        <end position="265"/>
    </location>
</feature>
<evidence type="ECO:0000256" key="3">
    <source>
        <dbReference type="ARBA" id="ARBA00022475"/>
    </source>
</evidence>
<organism evidence="9 10">
    <name type="scientific">Neobacillus pocheonensis</name>
    <dbReference type="NCBI Taxonomy" id="363869"/>
    <lineage>
        <taxon>Bacteria</taxon>
        <taxon>Bacillati</taxon>
        <taxon>Bacillota</taxon>
        <taxon>Bacilli</taxon>
        <taxon>Bacillales</taxon>
        <taxon>Bacillaceae</taxon>
        <taxon>Neobacillus</taxon>
    </lineage>
</organism>
<gene>
    <name evidence="9" type="ORF">NDK43_19150</name>
</gene>
<keyword evidence="6 7" id="KW-0472">Membrane</keyword>
<dbReference type="InterPro" id="IPR035906">
    <property type="entry name" value="MetI-like_sf"/>
</dbReference>
<keyword evidence="5 7" id="KW-1133">Transmembrane helix</keyword>
<name>A0ABT0WDH2_9BACI</name>
<comment type="caution">
    <text evidence="9">The sequence shown here is derived from an EMBL/GenBank/DDBJ whole genome shotgun (WGS) entry which is preliminary data.</text>
</comment>
<reference evidence="9 10" key="1">
    <citation type="submission" date="2022-06" db="EMBL/GenBank/DDBJ databases">
        <authorList>
            <person name="Jeon C.O."/>
        </authorList>
    </citation>
    <scope>NUCLEOTIDE SEQUENCE [LARGE SCALE GENOMIC DNA]</scope>
    <source>
        <strain evidence="9 10">KCTC 13943</strain>
    </source>
</reference>
<dbReference type="SUPFAM" id="SSF161098">
    <property type="entry name" value="MetI-like"/>
    <property type="match status" value="1"/>
</dbReference>
<keyword evidence="4 7" id="KW-0812">Transmembrane</keyword>
<keyword evidence="2 7" id="KW-0813">Transport</keyword>
<keyword evidence="10" id="KW-1185">Reference proteome</keyword>
<keyword evidence="3" id="KW-1003">Cell membrane</keyword>